<gene>
    <name evidence="4" type="ORF">SAMN06272737_14717</name>
</gene>
<dbReference type="Gene3D" id="3.90.226.10">
    <property type="entry name" value="2-enoyl-CoA Hydratase, Chain A, domain 1"/>
    <property type="match status" value="1"/>
</dbReference>
<evidence type="ECO:0000313" key="4">
    <source>
        <dbReference type="EMBL" id="SNR95970.1"/>
    </source>
</evidence>
<dbReference type="InterPro" id="IPR001753">
    <property type="entry name" value="Enoyl-CoA_hydra/iso"/>
</dbReference>
<dbReference type="CDD" id="cd06558">
    <property type="entry name" value="crotonase-like"/>
    <property type="match status" value="1"/>
</dbReference>
<dbReference type="InterPro" id="IPR018376">
    <property type="entry name" value="Enoyl-CoA_hyd/isom_CS"/>
</dbReference>
<protein>
    <submittedName>
        <fullName evidence="4">Enoyl-CoA hydratase</fullName>
    </submittedName>
</protein>
<evidence type="ECO:0000256" key="2">
    <source>
        <dbReference type="RuleBase" id="RU003707"/>
    </source>
</evidence>
<comment type="similarity">
    <text evidence="1 2">Belongs to the enoyl-CoA hydratase/isomerase family.</text>
</comment>
<dbReference type="EMBL" id="FZNO01000047">
    <property type="protein sequence ID" value="SNR95970.1"/>
    <property type="molecule type" value="Genomic_DNA"/>
</dbReference>
<evidence type="ECO:0000313" key="5">
    <source>
        <dbReference type="Proteomes" id="UP000198403"/>
    </source>
</evidence>
<dbReference type="RefSeq" id="WP_217899480.1">
    <property type="nucleotide sequence ID" value="NZ_FZNO01000047.1"/>
</dbReference>
<dbReference type="GO" id="GO:0003824">
    <property type="term" value="F:catalytic activity"/>
    <property type="evidence" value="ECO:0007669"/>
    <property type="project" value="InterPro"/>
</dbReference>
<proteinExistence type="inferred from homology"/>
<sequence>MTGTTLRITEDDGVATVVLDRPQRLNALTEEMFEELPRALQELDADPSVRVILLTGAGRGFCAGMDLADASSLPERVTAELVRAQDRWGQATLALREISVPVIAAVNGPAAGAGLSLALAADIRVASTAARFNAAFIKIGLTGGDVGSSWLLPRIVGLGHAYELLLTGRLIDATEALRIGLVNRVVEPDELLPTAGALAREIAANSPTGVRLTKQVVQTNVDAPSLRGHGAGKPQPSAHHAHRGHGRGRLSVPGQAAGTVPRAMTSTHGSSGRAGLTDEQGWASDGSSLRSFRQALPNA</sequence>
<accession>A0A239AKC1</accession>
<dbReference type="SUPFAM" id="SSF52096">
    <property type="entry name" value="ClpP/crotonase"/>
    <property type="match status" value="1"/>
</dbReference>
<feature type="region of interest" description="Disordered" evidence="3">
    <location>
        <begin position="223"/>
        <end position="299"/>
    </location>
</feature>
<dbReference type="PANTHER" id="PTHR43802:SF1">
    <property type="entry name" value="IP11341P-RELATED"/>
    <property type="match status" value="1"/>
</dbReference>
<evidence type="ECO:0000256" key="3">
    <source>
        <dbReference type="SAM" id="MobiDB-lite"/>
    </source>
</evidence>
<keyword evidence="5" id="KW-1185">Reference proteome</keyword>
<feature type="compositionally biased region" description="Basic residues" evidence="3">
    <location>
        <begin position="239"/>
        <end position="248"/>
    </location>
</feature>
<evidence type="ECO:0000256" key="1">
    <source>
        <dbReference type="ARBA" id="ARBA00005254"/>
    </source>
</evidence>
<dbReference type="AlphaFoldDB" id="A0A239AKC1"/>
<dbReference type="Pfam" id="PF00378">
    <property type="entry name" value="ECH_1"/>
    <property type="match status" value="1"/>
</dbReference>
<organism evidence="4 5">
    <name type="scientific">Blastococcus mobilis</name>
    <dbReference type="NCBI Taxonomy" id="1938746"/>
    <lineage>
        <taxon>Bacteria</taxon>
        <taxon>Bacillati</taxon>
        <taxon>Actinomycetota</taxon>
        <taxon>Actinomycetes</taxon>
        <taxon>Geodermatophilales</taxon>
        <taxon>Geodermatophilaceae</taxon>
        <taxon>Blastococcus</taxon>
    </lineage>
</organism>
<name>A0A239AKC1_9ACTN</name>
<dbReference type="Proteomes" id="UP000198403">
    <property type="component" value="Unassembled WGS sequence"/>
</dbReference>
<reference evidence="4 5" key="1">
    <citation type="submission" date="2017-06" db="EMBL/GenBank/DDBJ databases">
        <authorList>
            <person name="Kim H.J."/>
            <person name="Triplett B.A."/>
        </authorList>
    </citation>
    <scope>NUCLEOTIDE SEQUENCE [LARGE SCALE GENOMIC DNA]</scope>
    <source>
        <strain evidence="4 5">DSM 44272</strain>
    </source>
</reference>
<dbReference type="PANTHER" id="PTHR43802">
    <property type="entry name" value="ENOYL-COA HYDRATASE"/>
    <property type="match status" value="1"/>
</dbReference>
<dbReference type="InterPro" id="IPR029045">
    <property type="entry name" value="ClpP/crotonase-like_dom_sf"/>
</dbReference>
<dbReference type="PROSITE" id="PS00166">
    <property type="entry name" value="ENOYL_COA_HYDRATASE"/>
    <property type="match status" value="1"/>
</dbReference>